<sequence length="383" mass="45035">MLYSLFPQLILLILLFLVIISPLYSFVLIVFFLTVYDFSKTHYLRKFLSLILVFLLIFIFGSIDFSSSTEIPDYYIYYQANTLLKGYSLNDFYIWPFQPEFGWSAYFWSLNKLGLDITEINQVALINFSTALLLFYLWFEIYALEDIEKKFHGIATASTYLFISVFTLTFLQRQSLSVVFLLFAISNNKNKKFYLYLLLASIFHITSLPIGILYKFLINKNIGKKIFLIIFIIFIIFRIFFLQILSAISSLGFANGKIDFYLGLNSFSVVSIRLALYVLIFNIILFLFFNDLKGKFKNIIIFTAICSISLLGINLASERLNFITIYLYGYFIFLILYKRNTYLLVMFNVLFLILFIIERSGLFFNPAGLWSEYSDWFFLKNLF</sequence>
<feature type="transmembrane region" description="Helical" evidence="1">
    <location>
        <begin position="47"/>
        <end position="65"/>
    </location>
</feature>
<reference evidence="2 3" key="1">
    <citation type="submission" date="2018-09" db="EMBL/GenBank/DDBJ databases">
        <title>The draft genome of Acinetobacter spp. strains.</title>
        <authorList>
            <person name="Qin J."/>
            <person name="Feng Y."/>
            <person name="Zong Z."/>
        </authorList>
    </citation>
    <scope>NUCLEOTIDE SEQUENCE [LARGE SCALE GENOMIC DNA]</scope>
    <source>
        <strain evidence="2 3">WCHAc060096</strain>
    </source>
</reference>
<proteinExistence type="predicted"/>
<evidence type="ECO:0008006" key="4">
    <source>
        <dbReference type="Google" id="ProtNLM"/>
    </source>
</evidence>
<evidence type="ECO:0000313" key="3">
    <source>
        <dbReference type="Proteomes" id="UP000269001"/>
    </source>
</evidence>
<evidence type="ECO:0000256" key="1">
    <source>
        <dbReference type="SAM" id="Phobius"/>
    </source>
</evidence>
<dbReference type="EMBL" id="RAXU01000011">
    <property type="protein sequence ID" value="RKG33169.1"/>
    <property type="molecule type" value="Genomic_DNA"/>
</dbReference>
<comment type="caution">
    <text evidence="2">The sequence shown here is derived from an EMBL/GenBank/DDBJ whole genome shotgun (WGS) entry which is preliminary data.</text>
</comment>
<protein>
    <recommendedName>
        <fullName evidence="4">EpsG family protein</fullName>
    </recommendedName>
</protein>
<feature type="transmembrane region" description="Helical" evidence="1">
    <location>
        <begin position="193"/>
        <end position="214"/>
    </location>
</feature>
<keyword evidence="1" id="KW-0472">Membrane</keyword>
<feature type="transmembrane region" description="Helical" evidence="1">
    <location>
        <begin position="319"/>
        <end position="337"/>
    </location>
</feature>
<feature type="transmembrane region" description="Helical" evidence="1">
    <location>
        <begin position="120"/>
        <end position="139"/>
    </location>
</feature>
<keyword evidence="1" id="KW-0812">Transmembrane</keyword>
<keyword evidence="3" id="KW-1185">Reference proteome</keyword>
<organism evidence="2 3">
    <name type="scientific">Acinetobacter guerrae</name>
    <dbReference type="NCBI Taxonomy" id="1843371"/>
    <lineage>
        <taxon>Bacteria</taxon>
        <taxon>Pseudomonadati</taxon>
        <taxon>Pseudomonadota</taxon>
        <taxon>Gammaproteobacteria</taxon>
        <taxon>Moraxellales</taxon>
        <taxon>Moraxellaceae</taxon>
        <taxon>Acinetobacter</taxon>
    </lineage>
</organism>
<evidence type="ECO:0000313" key="2">
    <source>
        <dbReference type="EMBL" id="RKG33169.1"/>
    </source>
</evidence>
<feature type="transmembrane region" description="Helical" evidence="1">
    <location>
        <begin position="296"/>
        <end position="313"/>
    </location>
</feature>
<feature type="transmembrane region" description="Helical" evidence="1">
    <location>
        <begin position="226"/>
        <end position="248"/>
    </location>
</feature>
<accession>A0A3A8EG81</accession>
<feature type="transmembrane region" description="Helical" evidence="1">
    <location>
        <begin position="6"/>
        <end position="35"/>
    </location>
</feature>
<name>A0A3A8EG81_9GAMM</name>
<dbReference type="Pfam" id="PF14897">
    <property type="entry name" value="EpsG"/>
    <property type="match status" value="1"/>
</dbReference>
<dbReference type="InterPro" id="IPR049458">
    <property type="entry name" value="EpsG-like"/>
</dbReference>
<feature type="transmembrane region" description="Helical" evidence="1">
    <location>
        <begin position="151"/>
        <end position="173"/>
    </location>
</feature>
<dbReference type="AlphaFoldDB" id="A0A3A8EG81"/>
<dbReference type="RefSeq" id="WP_120370382.1">
    <property type="nucleotide sequence ID" value="NZ_RAXU01000011.1"/>
</dbReference>
<dbReference type="Proteomes" id="UP000269001">
    <property type="component" value="Unassembled WGS sequence"/>
</dbReference>
<keyword evidence="1" id="KW-1133">Transmembrane helix</keyword>
<feature type="transmembrane region" description="Helical" evidence="1">
    <location>
        <begin position="344"/>
        <end position="364"/>
    </location>
</feature>
<feature type="transmembrane region" description="Helical" evidence="1">
    <location>
        <begin position="268"/>
        <end position="289"/>
    </location>
</feature>
<gene>
    <name evidence="2" type="ORF">D7V21_10100</name>
</gene>